<dbReference type="InterPro" id="IPR037523">
    <property type="entry name" value="VOC_core"/>
</dbReference>
<gene>
    <name evidence="2" type="ORF">ACFQ34_25260</name>
</gene>
<sequence>MNGVRVTALDHVVLVSPDPERLLAWYRDVLGLEVLRLEQWRRGEVPFASLRVSADTIVDVQRGERDGENMGHMALVVEGADLAELATAHGVEGPRSLFGARGQGRGIYLRDPDGNGVELRTYS</sequence>
<dbReference type="InterPro" id="IPR004360">
    <property type="entry name" value="Glyas_Fos-R_dOase_dom"/>
</dbReference>
<evidence type="ECO:0000259" key="1">
    <source>
        <dbReference type="PROSITE" id="PS51819"/>
    </source>
</evidence>
<dbReference type="Gene3D" id="3.10.180.10">
    <property type="entry name" value="2,3-Dihydroxybiphenyl 1,2-Dioxygenase, domain 1"/>
    <property type="match status" value="1"/>
</dbReference>
<dbReference type="Pfam" id="PF00903">
    <property type="entry name" value="Glyoxalase"/>
    <property type="match status" value="1"/>
</dbReference>
<feature type="domain" description="VOC" evidence="1">
    <location>
        <begin position="8"/>
        <end position="122"/>
    </location>
</feature>
<reference evidence="3" key="1">
    <citation type="journal article" date="2019" name="Int. J. Syst. Evol. Microbiol.">
        <title>The Global Catalogue of Microorganisms (GCM) 10K type strain sequencing project: providing services to taxonomists for standard genome sequencing and annotation.</title>
        <authorList>
            <consortium name="The Broad Institute Genomics Platform"/>
            <consortium name="The Broad Institute Genome Sequencing Center for Infectious Disease"/>
            <person name="Wu L."/>
            <person name="Ma J."/>
        </authorList>
    </citation>
    <scope>NUCLEOTIDE SEQUENCE [LARGE SCALE GENOMIC DNA]</scope>
    <source>
        <strain evidence="3">CCUG 49018</strain>
    </source>
</reference>
<dbReference type="Proteomes" id="UP001597182">
    <property type="component" value="Unassembled WGS sequence"/>
</dbReference>
<dbReference type="PANTHER" id="PTHR21366">
    <property type="entry name" value="GLYOXALASE FAMILY PROTEIN"/>
    <property type="match status" value="1"/>
</dbReference>
<dbReference type="InterPro" id="IPR029068">
    <property type="entry name" value="Glyas_Bleomycin-R_OHBP_Dase"/>
</dbReference>
<comment type="caution">
    <text evidence="2">The sequence shown here is derived from an EMBL/GenBank/DDBJ whole genome shotgun (WGS) entry which is preliminary data.</text>
</comment>
<keyword evidence="3" id="KW-1185">Reference proteome</keyword>
<organism evidence="2 3">
    <name type="scientific">Pseudonocardia benzenivorans</name>
    <dbReference type="NCBI Taxonomy" id="228005"/>
    <lineage>
        <taxon>Bacteria</taxon>
        <taxon>Bacillati</taxon>
        <taxon>Actinomycetota</taxon>
        <taxon>Actinomycetes</taxon>
        <taxon>Pseudonocardiales</taxon>
        <taxon>Pseudonocardiaceae</taxon>
        <taxon>Pseudonocardia</taxon>
    </lineage>
</organism>
<dbReference type="PROSITE" id="PS51819">
    <property type="entry name" value="VOC"/>
    <property type="match status" value="1"/>
</dbReference>
<evidence type="ECO:0000313" key="2">
    <source>
        <dbReference type="EMBL" id="MFD1236608.1"/>
    </source>
</evidence>
<proteinExistence type="predicted"/>
<dbReference type="SUPFAM" id="SSF54593">
    <property type="entry name" value="Glyoxalase/Bleomycin resistance protein/Dihydroxybiphenyl dioxygenase"/>
    <property type="match status" value="1"/>
</dbReference>
<dbReference type="RefSeq" id="WP_013675412.1">
    <property type="nucleotide sequence ID" value="NZ_BAABKS010000048.1"/>
</dbReference>
<dbReference type="InterPro" id="IPR050383">
    <property type="entry name" value="GlyoxalaseI/FosfomycinResist"/>
</dbReference>
<protein>
    <submittedName>
        <fullName evidence="2">VOC family protein</fullName>
    </submittedName>
</protein>
<name>A0ABW3VPM1_9PSEU</name>
<evidence type="ECO:0000313" key="3">
    <source>
        <dbReference type="Proteomes" id="UP001597182"/>
    </source>
</evidence>
<accession>A0ABW3VPM1</accession>
<dbReference type="EMBL" id="JBHTMB010000235">
    <property type="protein sequence ID" value="MFD1236608.1"/>
    <property type="molecule type" value="Genomic_DNA"/>
</dbReference>